<evidence type="ECO:0000259" key="1">
    <source>
        <dbReference type="Pfam" id="PF18029"/>
    </source>
</evidence>
<dbReference type="Proteomes" id="UP000295217">
    <property type="component" value="Unassembled WGS sequence"/>
</dbReference>
<dbReference type="EMBL" id="SMLB01000010">
    <property type="protein sequence ID" value="TDD70201.1"/>
    <property type="molecule type" value="Genomic_DNA"/>
</dbReference>
<feature type="domain" description="Glyoxalase-like" evidence="1">
    <location>
        <begin position="6"/>
        <end position="121"/>
    </location>
</feature>
<gene>
    <name evidence="2" type="ORF">E1262_10130</name>
</gene>
<dbReference type="SUPFAM" id="SSF54593">
    <property type="entry name" value="Glyoxalase/Bleomycin resistance protein/Dihydroxybiphenyl dioxygenase"/>
    <property type="match status" value="1"/>
</dbReference>
<accession>A0A4R5AD50</accession>
<comment type="caution">
    <text evidence="2">The sequence shown here is derived from an EMBL/GenBank/DDBJ whole genome shotgun (WGS) entry which is preliminary data.</text>
</comment>
<dbReference type="CDD" id="cd06587">
    <property type="entry name" value="VOC"/>
    <property type="match status" value="1"/>
</dbReference>
<dbReference type="PANTHER" id="PTHR35908:SF1">
    <property type="entry name" value="CONSERVED PROTEIN"/>
    <property type="match status" value="1"/>
</dbReference>
<dbReference type="OrthoDB" id="3295209at2"/>
<keyword evidence="3" id="KW-1185">Reference proteome</keyword>
<sequence>MAALSEIVIDCEHAPSLARFWAAVLDDYDVLPYDAAEIERLAALGLTPETDPTVAVGGPGPTLYFQQVPERKTVKNRVHLDVEAADRRAEVDRLVALGASVHSVQERWTVLLDPEGNEFCVAQSG</sequence>
<dbReference type="RefSeq" id="WP_132103012.1">
    <property type="nucleotide sequence ID" value="NZ_SMLB01000010.1"/>
</dbReference>
<dbReference type="AlphaFoldDB" id="A0A4R5AD50"/>
<dbReference type="Gene3D" id="3.10.180.10">
    <property type="entry name" value="2,3-Dihydroxybiphenyl 1,2-Dioxygenase, domain 1"/>
    <property type="match status" value="1"/>
</dbReference>
<organism evidence="2 3">
    <name type="scientific">Jiangella aurantiaca</name>
    <dbReference type="NCBI Taxonomy" id="2530373"/>
    <lineage>
        <taxon>Bacteria</taxon>
        <taxon>Bacillati</taxon>
        <taxon>Actinomycetota</taxon>
        <taxon>Actinomycetes</taxon>
        <taxon>Jiangellales</taxon>
        <taxon>Jiangellaceae</taxon>
        <taxon>Jiangella</taxon>
    </lineage>
</organism>
<dbReference type="Pfam" id="PF18029">
    <property type="entry name" value="Glyoxalase_6"/>
    <property type="match status" value="1"/>
</dbReference>
<dbReference type="InterPro" id="IPR029068">
    <property type="entry name" value="Glyas_Bleomycin-R_OHBP_Dase"/>
</dbReference>
<evidence type="ECO:0000313" key="3">
    <source>
        <dbReference type="Proteomes" id="UP000295217"/>
    </source>
</evidence>
<reference evidence="2 3" key="1">
    <citation type="submission" date="2019-02" db="EMBL/GenBank/DDBJ databases">
        <title>Draft genome sequences of novel Actinobacteria.</title>
        <authorList>
            <person name="Sahin N."/>
            <person name="Ay H."/>
            <person name="Saygin H."/>
        </authorList>
    </citation>
    <scope>NUCLEOTIDE SEQUENCE [LARGE SCALE GENOMIC DNA]</scope>
    <source>
        <strain evidence="2 3">8K307</strain>
    </source>
</reference>
<name>A0A4R5AD50_9ACTN</name>
<dbReference type="PANTHER" id="PTHR35908">
    <property type="entry name" value="HYPOTHETICAL FUSION PROTEIN"/>
    <property type="match status" value="1"/>
</dbReference>
<dbReference type="InterPro" id="IPR041581">
    <property type="entry name" value="Glyoxalase_6"/>
</dbReference>
<protein>
    <submittedName>
        <fullName evidence="2">VOC family protein</fullName>
    </submittedName>
</protein>
<proteinExistence type="predicted"/>
<evidence type="ECO:0000313" key="2">
    <source>
        <dbReference type="EMBL" id="TDD70201.1"/>
    </source>
</evidence>